<dbReference type="PANTHER" id="PTHR34227">
    <property type="entry name" value="CHAPERONE PROTEIN YCDY"/>
    <property type="match status" value="1"/>
</dbReference>
<organism evidence="2 3">
    <name type="scientific">Neobacillus paridis</name>
    <dbReference type="NCBI Taxonomy" id="2803862"/>
    <lineage>
        <taxon>Bacteria</taxon>
        <taxon>Bacillati</taxon>
        <taxon>Bacillota</taxon>
        <taxon>Bacilli</taxon>
        <taxon>Bacillales</taxon>
        <taxon>Bacillaceae</taxon>
        <taxon>Neobacillus</taxon>
    </lineage>
</organism>
<dbReference type="SUPFAM" id="SSF89155">
    <property type="entry name" value="TorD-like"/>
    <property type="match status" value="1"/>
</dbReference>
<reference evidence="2 3" key="1">
    <citation type="submission" date="2021-01" db="EMBL/GenBank/DDBJ databases">
        <title>Genome public.</title>
        <authorList>
            <person name="Liu C."/>
            <person name="Sun Q."/>
        </authorList>
    </citation>
    <scope>NUCLEOTIDE SEQUENCE [LARGE SCALE GENOMIC DNA]</scope>
    <source>
        <strain evidence="2 3">YIM B02564</strain>
    </source>
</reference>
<dbReference type="Proteomes" id="UP000623967">
    <property type="component" value="Unassembled WGS sequence"/>
</dbReference>
<dbReference type="RefSeq" id="WP_202654764.1">
    <property type="nucleotide sequence ID" value="NZ_JAESWB010000211.1"/>
</dbReference>
<name>A0ABS1TQG3_9BACI</name>
<sequence length="235" mass="27761">MELITKSLPLEEIENVLYARQFAYDILRRFFVEEPSREYIRQFVQKNMIDLFPFKEDSPEIREGVAAVKDYLATHDVVNIESHYQQLHWDYTRMFIGPFALPASPWESSYVRKDGLLFQGTTMEVRKLYDKYGVAVRDFNIEADDHVGLELDFMYHLNELCLSLCQESDFEKIKELIEEQSKFLRNHLLLFVPQLCEKMISAANTSFFVGMAKILPNYLKFDLEVLHELLNTEIH</sequence>
<dbReference type="EMBL" id="JAESWB010000211">
    <property type="protein sequence ID" value="MBL4953502.1"/>
    <property type="molecule type" value="Genomic_DNA"/>
</dbReference>
<dbReference type="InterPro" id="IPR050289">
    <property type="entry name" value="TorD/DmsD_chaperones"/>
</dbReference>
<evidence type="ECO:0000313" key="3">
    <source>
        <dbReference type="Proteomes" id="UP000623967"/>
    </source>
</evidence>
<evidence type="ECO:0000256" key="1">
    <source>
        <dbReference type="ARBA" id="ARBA00023186"/>
    </source>
</evidence>
<protein>
    <submittedName>
        <fullName evidence="2">Molecular chaperone TorD family protein</fullName>
    </submittedName>
</protein>
<dbReference type="Pfam" id="PF02613">
    <property type="entry name" value="Nitrate_red_del"/>
    <property type="match status" value="1"/>
</dbReference>
<dbReference type="Gene3D" id="1.10.3480.10">
    <property type="entry name" value="TorD-like"/>
    <property type="match status" value="1"/>
</dbReference>
<accession>A0ABS1TQG3</accession>
<dbReference type="InterPro" id="IPR020945">
    <property type="entry name" value="DMSO/NO3_reduct_chaperone"/>
</dbReference>
<comment type="caution">
    <text evidence="2">The sequence shown here is derived from an EMBL/GenBank/DDBJ whole genome shotgun (WGS) entry which is preliminary data.</text>
</comment>
<gene>
    <name evidence="2" type="ORF">JK635_15015</name>
</gene>
<proteinExistence type="predicted"/>
<keyword evidence="1" id="KW-0143">Chaperone</keyword>
<keyword evidence="3" id="KW-1185">Reference proteome</keyword>
<dbReference type="PANTHER" id="PTHR34227:SF1">
    <property type="entry name" value="DIMETHYL SULFOXIDE REDUCTASE CHAPERONE-RELATED"/>
    <property type="match status" value="1"/>
</dbReference>
<evidence type="ECO:0000313" key="2">
    <source>
        <dbReference type="EMBL" id="MBL4953502.1"/>
    </source>
</evidence>
<dbReference type="InterPro" id="IPR036411">
    <property type="entry name" value="TorD-like_sf"/>
</dbReference>